<name>A0A1V4SY90_9CLOT</name>
<dbReference type="Gene3D" id="3.30.565.10">
    <property type="entry name" value="Histidine kinase-like ATPase, C-terminal domain"/>
    <property type="match status" value="1"/>
</dbReference>
<feature type="transmembrane region" description="Helical" evidence="11">
    <location>
        <begin position="36"/>
        <end position="56"/>
    </location>
</feature>
<feature type="transmembrane region" description="Helical" evidence="11">
    <location>
        <begin position="12"/>
        <end position="30"/>
    </location>
</feature>
<dbReference type="GO" id="GO:0016036">
    <property type="term" value="P:cellular response to phosphate starvation"/>
    <property type="evidence" value="ECO:0007669"/>
    <property type="project" value="TreeGrafter"/>
</dbReference>
<evidence type="ECO:0000256" key="7">
    <source>
        <dbReference type="ARBA" id="ARBA00022777"/>
    </source>
</evidence>
<dbReference type="EMBL" id="LTAY01000026">
    <property type="protein sequence ID" value="OPX49098.1"/>
    <property type="molecule type" value="Genomic_DNA"/>
</dbReference>
<keyword evidence="7 13" id="KW-0418">Kinase</keyword>
<dbReference type="GO" id="GO:0000155">
    <property type="term" value="F:phosphorelay sensor kinase activity"/>
    <property type="evidence" value="ECO:0007669"/>
    <property type="project" value="TreeGrafter"/>
</dbReference>
<dbReference type="AlphaFoldDB" id="A0A1V4SY90"/>
<evidence type="ECO:0000313" key="13">
    <source>
        <dbReference type="EMBL" id="OPX49098.1"/>
    </source>
</evidence>
<keyword evidence="4" id="KW-1003">Cell membrane</keyword>
<keyword evidence="9" id="KW-0902">Two-component regulatory system</keyword>
<dbReference type="EC" id="2.7.13.3" evidence="3"/>
<proteinExistence type="predicted"/>
<comment type="subcellular location">
    <subcellularLocation>
        <location evidence="2">Cell membrane</location>
        <topology evidence="2">Multi-pass membrane protein</topology>
    </subcellularLocation>
</comment>
<keyword evidence="10 11" id="KW-0472">Membrane</keyword>
<comment type="catalytic activity">
    <reaction evidence="1">
        <text>ATP + protein L-histidine = ADP + protein N-phospho-L-histidine.</text>
        <dbReference type="EC" id="2.7.13.3"/>
    </reaction>
</comment>
<evidence type="ECO:0000256" key="1">
    <source>
        <dbReference type="ARBA" id="ARBA00000085"/>
    </source>
</evidence>
<dbReference type="RefSeq" id="WP_080022148.1">
    <property type="nucleotide sequence ID" value="NZ_LTAY01000026.1"/>
</dbReference>
<sequence>MIKNYIKDKFLEGIIVLIMIGMFSSVLFLYDINLEPILYSSGLVILFLIIISFIDFKRYKNKHNELKFIEENLELKNIEIKQTLIDRNYLAIIEKLYKENTKLKTKLDLDKSEMIDYYTLWAHQIKNPIAGINLILQNSNSEEKGDLLEEIFKVEEYVGMVLGYLRFVDGESDLIIREESLGKILKNSIKKYSKLFIRKKLILEYKECDLKIITDEKWLSFGIEQILSNSIKYTKKGKISIYVKDNTIYIKDTGIGIKEEDLPRIFQKGFTGYNGRMDKKSTGIGLYLSKKIFEKLGYKLEVESKENIGTTVKIKLNMDIMLDY</sequence>
<dbReference type="GO" id="GO:0005886">
    <property type="term" value="C:plasma membrane"/>
    <property type="evidence" value="ECO:0007669"/>
    <property type="project" value="UniProtKB-SubCell"/>
</dbReference>
<evidence type="ECO:0000313" key="14">
    <source>
        <dbReference type="Proteomes" id="UP000191448"/>
    </source>
</evidence>
<dbReference type="GO" id="GO:0004721">
    <property type="term" value="F:phosphoprotein phosphatase activity"/>
    <property type="evidence" value="ECO:0007669"/>
    <property type="project" value="TreeGrafter"/>
</dbReference>
<dbReference type="Proteomes" id="UP000191448">
    <property type="component" value="Unassembled WGS sequence"/>
</dbReference>
<dbReference type="OrthoDB" id="9780487at2"/>
<evidence type="ECO:0000256" key="4">
    <source>
        <dbReference type="ARBA" id="ARBA00022475"/>
    </source>
</evidence>
<accession>A0A1V4SY90</accession>
<evidence type="ECO:0000256" key="3">
    <source>
        <dbReference type="ARBA" id="ARBA00012438"/>
    </source>
</evidence>
<dbReference type="InterPro" id="IPR005467">
    <property type="entry name" value="His_kinase_dom"/>
</dbReference>
<gene>
    <name evidence="13" type="primary">graS_2</name>
    <name evidence="13" type="ORF">CLTHE_08520</name>
</gene>
<evidence type="ECO:0000256" key="6">
    <source>
        <dbReference type="ARBA" id="ARBA00022692"/>
    </source>
</evidence>
<reference evidence="13 14" key="1">
    <citation type="submission" date="2016-02" db="EMBL/GenBank/DDBJ databases">
        <title>Genome sequence of Clostridium thermobutyricum DSM 4928.</title>
        <authorList>
            <person name="Poehlein A."/>
            <person name="Daniel R."/>
        </authorList>
    </citation>
    <scope>NUCLEOTIDE SEQUENCE [LARGE SCALE GENOMIC DNA]</scope>
    <source>
        <strain evidence="13 14">DSM 4928</strain>
    </source>
</reference>
<dbReference type="SMART" id="SM00387">
    <property type="entry name" value="HATPase_c"/>
    <property type="match status" value="1"/>
</dbReference>
<feature type="domain" description="Histidine kinase" evidence="12">
    <location>
        <begin position="120"/>
        <end position="320"/>
    </location>
</feature>
<dbReference type="InterPro" id="IPR004358">
    <property type="entry name" value="Sig_transdc_His_kin-like_C"/>
</dbReference>
<dbReference type="InterPro" id="IPR003594">
    <property type="entry name" value="HATPase_dom"/>
</dbReference>
<keyword evidence="5 13" id="KW-0808">Transferase</keyword>
<keyword evidence="8 11" id="KW-1133">Transmembrane helix</keyword>
<dbReference type="PRINTS" id="PR00344">
    <property type="entry name" value="BCTRLSENSOR"/>
</dbReference>
<comment type="caution">
    <text evidence="13">The sequence shown here is derived from an EMBL/GenBank/DDBJ whole genome shotgun (WGS) entry which is preliminary data.</text>
</comment>
<dbReference type="PANTHER" id="PTHR45453:SF2">
    <property type="entry name" value="HISTIDINE KINASE"/>
    <property type="match status" value="1"/>
</dbReference>
<evidence type="ECO:0000259" key="12">
    <source>
        <dbReference type="PROSITE" id="PS50109"/>
    </source>
</evidence>
<dbReference type="InterPro" id="IPR050351">
    <property type="entry name" value="BphY/WalK/GraS-like"/>
</dbReference>
<evidence type="ECO:0000256" key="9">
    <source>
        <dbReference type="ARBA" id="ARBA00023012"/>
    </source>
</evidence>
<dbReference type="PANTHER" id="PTHR45453">
    <property type="entry name" value="PHOSPHATE REGULON SENSOR PROTEIN PHOR"/>
    <property type="match status" value="1"/>
</dbReference>
<evidence type="ECO:0000256" key="10">
    <source>
        <dbReference type="ARBA" id="ARBA00023136"/>
    </source>
</evidence>
<evidence type="ECO:0000256" key="5">
    <source>
        <dbReference type="ARBA" id="ARBA00022679"/>
    </source>
</evidence>
<evidence type="ECO:0000256" key="11">
    <source>
        <dbReference type="SAM" id="Phobius"/>
    </source>
</evidence>
<dbReference type="PROSITE" id="PS50109">
    <property type="entry name" value="HIS_KIN"/>
    <property type="match status" value="1"/>
</dbReference>
<organism evidence="13 14">
    <name type="scientific">Clostridium thermobutyricum DSM 4928</name>
    <dbReference type="NCBI Taxonomy" id="1121339"/>
    <lineage>
        <taxon>Bacteria</taxon>
        <taxon>Bacillati</taxon>
        <taxon>Bacillota</taxon>
        <taxon>Clostridia</taxon>
        <taxon>Eubacteriales</taxon>
        <taxon>Clostridiaceae</taxon>
        <taxon>Clostridium</taxon>
    </lineage>
</organism>
<evidence type="ECO:0000256" key="2">
    <source>
        <dbReference type="ARBA" id="ARBA00004651"/>
    </source>
</evidence>
<protein>
    <recommendedName>
        <fullName evidence="3">histidine kinase</fullName>
        <ecNumber evidence="3">2.7.13.3</ecNumber>
    </recommendedName>
</protein>
<dbReference type="SUPFAM" id="SSF55874">
    <property type="entry name" value="ATPase domain of HSP90 chaperone/DNA topoisomerase II/histidine kinase"/>
    <property type="match status" value="1"/>
</dbReference>
<dbReference type="InterPro" id="IPR036890">
    <property type="entry name" value="HATPase_C_sf"/>
</dbReference>
<keyword evidence="6 11" id="KW-0812">Transmembrane</keyword>
<dbReference type="Pfam" id="PF02518">
    <property type="entry name" value="HATPase_c"/>
    <property type="match status" value="1"/>
</dbReference>
<evidence type="ECO:0000256" key="8">
    <source>
        <dbReference type="ARBA" id="ARBA00022989"/>
    </source>
</evidence>